<accession>A0A669Q9L1</accession>
<evidence type="ECO:0000256" key="5">
    <source>
        <dbReference type="ARBA" id="ARBA00023080"/>
    </source>
</evidence>
<evidence type="ECO:0000256" key="14">
    <source>
        <dbReference type="ARBA" id="ARBA00047661"/>
    </source>
</evidence>
<dbReference type="GO" id="GO:0030515">
    <property type="term" value="F:snoRNA binding"/>
    <property type="evidence" value="ECO:0007669"/>
    <property type="project" value="TreeGrafter"/>
</dbReference>
<dbReference type="GO" id="GO:1990003">
    <property type="term" value="F:IDP phosphatase activity"/>
    <property type="evidence" value="ECO:0007669"/>
    <property type="project" value="UniProtKB-EC"/>
</dbReference>
<evidence type="ECO:0000256" key="17">
    <source>
        <dbReference type="SAM" id="MobiDB-lite"/>
    </source>
</evidence>
<feature type="region of interest" description="Disordered" evidence="17">
    <location>
        <begin position="1"/>
        <end position="39"/>
    </location>
</feature>
<reference evidence="19" key="1">
    <citation type="submission" date="2025-08" db="UniProtKB">
        <authorList>
            <consortium name="Ensembl"/>
        </authorList>
    </citation>
    <scope>IDENTIFICATION</scope>
</reference>
<comment type="catalytic activity">
    <reaction evidence="16">
        <text>dIDP + H2O = dIMP + phosphate + H(+)</text>
        <dbReference type="Rhea" id="RHEA:35211"/>
        <dbReference type="ChEBI" id="CHEBI:15377"/>
        <dbReference type="ChEBI" id="CHEBI:15378"/>
        <dbReference type="ChEBI" id="CHEBI:43474"/>
        <dbReference type="ChEBI" id="CHEBI:61194"/>
        <dbReference type="ChEBI" id="CHEBI:62286"/>
        <dbReference type="EC" id="3.6.1.64"/>
    </reaction>
    <physiologicalReaction direction="left-to-right" evidence="16">
        <dbReference type="Rhea" id="RHEA:35212"/>
    </physiologicalReaction>
</comment>
<evidence type="ECO:0000259" key="18">
    <source>
        <dbReference type="PROSITE" id="PS51462"/>
    </source>
</evidence>
<dbReference type="PANTHER" id="PTHR31699">
    <property type="entry name" value="NUDIX T16 FAMILY MEMBER"/>
    <property type="match status" value="1"/>
</dbReference>
<comment type="cofactor">
    <cofactor evidence="1">
        <name>Co(2+)</name>
        <dbReference type="ChEBI" id="CHEBI:48828"/>
    </cofactor>
</comment>
<dbReference type="GO" id="GO:0016077">
    <property type="term" value="P:sno(s)RNA catabolic process"/>
    <property type="evidence" value="ECO:0007669"/>
    <property type="project" value="TreeGrafter"/>
</dbReference>
<comment type="catalytic activity">
    <reaction evidence="15">
        <text>IDP + H2O = IMP + phosphate + H(+)</text>
        <dbReference type="Rhea" id="RHEA:35207"/>
        <dbReference type="ChEBI" id="CHEBI:15377"/>
        <dbReference type="ChEBI" id="CHEBI:15378"/>
        <dbReference type="ChEBI" id="CHEBI:43474"/>
        <dbReference type="ChEBI" id="CHEBI:58053"/>
        <dbReference type="ChEBI" id="CHEBI:58280"/>
        <dbReference type="EC" id="3.6.1.64"/>
    </reaction>
    <physiologicalReaction direction="left-to-right" evidence="15">
        <dbReference type="Rhea" id="RHEA:35208"/>
    </physiologicalReaction>
</comment>
<dbReference type="GO" id="GO:0140933">
    <property type="term" value="F:5'-(N(7)-methylguanosine 5'-triphospho)-[mRNA] hydrolase activity"/>
    <property type="evidence" value="ECO:0007669"/>
    <property type="project" value="UniProtKB-EC"/>
</dbReference>
<evidence type="ECO:0000256" key="13">
    <source>
        <dbReference type="ARBA" id="ARBA00043162"/>
    </source>
</evidence>
<evidence type="ECO:0000256" key="4">
    <source>
        <dbReference type="ARBA" id="ARBA00022884"/>
    </source>
</evidence>
<evidence type="ECO:0000313" key="19">
    <source>
        <dbReference type="Ensembl" id="ENSPCLP00000016350.1"/>
    </source>
</evidence>
<dbReference type="Pfam" id="PF22327">
    <property type="entry name" value="Nudt16-like"/>
    <property type="match status" value="2"/>
</dbReference>
<keyword evidence="5" id="KW-0546">Nucleotide metabolism</keyword>
<evidence type="ECO:0000256" key="9">
    <source>
        <dbReference type="ARBA" id="ARBA00039871"/>
    </source>
</evidence>
<dbReference type="GO" id="GO:0005730">
    <property type="term" value="C:nucleolus"/>
    <property type="evidence" value="ECO:0007669"/>
    <property type="project" value="UniProtKB-SubCell"/>
</dbReference>
<keyword evidence="20" id="KW-1185">Reference proteome</keyword>
<protein>
    <recommendedName>
        <fullName evidence="9">U8 snoRNA-decapping enzyme</fullName>
        <ecNumber evidence="8">3.6.1.64</ecNumber>
    </recommendedName>
    <alternativeName>
        <fullName evidence="12">IDP phosphatase</fullName>
    </alternativeName>
    <alternativeName>
        <fullName evidence="10">Inosine diphosphate phosphatase</fullName>
    </alternativeName>
    <alternativeName>
        <fullName evidence="11">Nucleoside diphosphate-linked moiety X motif 16</fullName>
    </alternativeName>
    <alternativeName>
        <fullName evidence="13">m7GpppN-mRNA hydrolase</fullName>
    </alternativeName>
</protein>
<sequence length="207" mass="22286">MRDEEETPPPPLLSRAEALALPSGRGDRNRPGKRSEAAGPRWRHACHILLYAPLPAGGPEPRFAILMQLRFDGLFGFPGGLVDLGKESLEEGLLRELREELGPAAGEIRLRPWHHRGARAWPGSGRRKKSGSLEKWGLEGGKEGKEGGNNRVQGLVRVPLGGGLPTFLQHQFIGDARTQLLGALPGLGDPRDGDQSPPGSNGKGEET</sequence>
<comment type="similarity">
    <text evidence="7">Belongs to the Nudix hydrolase family. NUDT16 subfamily.</text>
</comment>
<feature type="region of interest" description="Disordered" evidence="17">
    <location>
        <begin position="182"/>
        <end position="207"/>
    </location>
</feature>
<feature type="domain" description="Nudix hydrolase" evidence="18">
    <location>
        <begin position="41"/>
        <end position="181"/>
    </location>
</feature>
<evidence type="ECO:0000256" key="7">
    <source>
        <dbReference type="ARBA" id="ARBA00038173"/>
    </source>
</evidence>
<dbReference type="SUPFAM" id="SSF55811">
    <property type="entry name" value="Nudix"/>
    <property type="match status" value="1"/>
</dbReference>
<comment type="catalytic activity">
    <reaction evidence="14">
        <text>a 5'-end (N(7)-methyl 5'-triphosphoguanosine)-ribonucleoside in mRNA + H2O = N(7)-methyl-GDP + a 5'-end phospho-ribonucleoside in mRNA + 2 H(+)</text>
        <dbReference type="Rhea" id="RHEA:67484"/>
        <dbReference type="Rhea" id="RHEA-COMP:15692"/>
        <dbReference type="Rhea" id="RHEA-COMP:17167"/>
        <dbReference type="ChEBI" id="CHEBI:15377"/>
        <dbReference type="ChEBI" id="CHEBI:15378"/>
        <dbReference type="ChEBI" id="CHEBI:63714"/>
        <dbReference type="ChEBI" id="CHEBI:138282"/>
        <dbReference type="ChEBI" id="CHEBI:156461"/>
        <dbReference type="EC" id="3.6.1.62"/>
    </reaction>
    <physiologicalReaction direction="left-to-right" evidence="14">
        <dbReference type="Rhea" id="RHEA:67485"/>
    </physiologicalReaction>
</comment>
<dbReference type="InterPro" id="IPR000086">
    <property type="entry name" value="NUDIX_hydrolase_dom"/>
</dbReference>
<dbReference type="InterPro" id="IPR015797">
    <property type="entry name" value="NUDIX_hydrolase-like_dom_sf"/>
</dbReference>
<dbReference type="Gene3D" id="3.90.79.10">
    <property type="entry name" value="Nucleoside Triphosphate Pyrophosphohydrolase"/>
    <property type="match status" value="2"/>
</dbReference>
<feature type="region of interest" description="Disordered" evidence="17">
    <location>
        <begin position="120"/>
        <end position="150"/>
    </location>
</feature>
<feature type="compositionally biased region" description="Basic and acidic residues" evidence="17">
    <location>
        <begin position="136"/>
        <end position="148"/>
    </location>
</feature>
<organism evidence="19 20">
    <name type="scientific">Phasianus colchicus</name>
    <name type="common">Common pheasant</name>
    <dbReference type="NCBI Taxonomy" id="9054"/>
    <lineage>
        <taxon>Eukaryota</taxon>
        <taxon>Metazoa</taxon>
        <taxon>Chordata</taxon>
        <taxon>Craniata</taxon>
        <taxon>Vertebrata</taxon>
        <taxon>Euteleostomi</taxon>
        <taxon>Archelosauria</taxon>
        <taxon>Archosauria</taxon>
        <taxon>Dinosauria</taxon>
        <taxon>Saurischia</taxon>
        <taxon>Theropoda</taxon>
        <taxon>Coelurosauria</taxon>
        <taxon>Aves</taxon>
        <taxon>Neognathae</taxon>
        <taxon>Galloanserae</taxon>
        <taxon>Galliformes</taxon>
        <taxon>Phasianidae</taxon>
        <taxon>Phasianinae</taxon>
        <taxon>Phasianus</taxon>
    </lineage>
</organism>
<evidence type="ECO:0000256" key="1">
    <source>
        <dbReference type="ARBA" id="ARBA00001941"/>
    </source>
</evidence>
<evidence type="ECO:0000256" key="12">
    <source>
        <dbReference type="ARBA" id="ARBA00042015"/>
    </source>
</evidence>
<dbReference type="GO" id="GO:1990174">
    <property type="term" value="F:phosphodiesterase decapping endonuclease activity"/>
    <property type="evidence" value="ECO:0007669"/>
    <property type="project" value="TreeGrafter"/>
</dbReference>
<evidence type="ECO:0000256" key="16">
    <source>
        <dbReference type="ARBA" id="ARBA00048945"/>
    </source>
</evidence>
<dbReference type="Ensembl" id="ENSPCLT00000021508.1">
    <property type="protein sequence ID" value="ENSPCLP00000016350.1"/>
    <property type="gene ID" value="ENSPCLG00000013292.1"/>
</dbReference>
<name>A0A669Q9L1_PHACC</name>
<evidence type="ECO:0000256" key="11">
    <source>
        <dbReference type="ARBA" id="ARBA00041656"/>
    </source>
</evidence>
<dbReference type="GO" id="GO:0005654">
    <property type="term" value="C:nucleoplasm"/>
    <property type="evidence" value="ECO:0007669"/>
    <property type="project" value="UniProtKB-SubCell"/>
</dbReference>
<reference evidence="19" key="2">
    <citation type="submission" date="2025-09" db="UniProtKB">
        <authorList>
            <consortium name="Ensembl"/>
        </authorList>
    </citation>
    <scope>IDENTIFICATION</scope>
</reference>
<evidence type="ECO:0000256" key="3">
    <source>
        <dbReference type="ARBA" id="ARBA00004642"/>
    </source>
</evidence>
<evidence type="ECO:0000256" key="15">
    <source>
        <dbReference type="ARBA" id="ARBA00047875"/>
    </source>
</evidence>
<keyword evidence="4" id="KW-0694">RNA-binding</keyword>
<dbReference type="AlphaFoldDB" id="A0A669Q9L1"/>
<dbReference type="PROSITE" id="PS51462">
    <property type="entry name" value="NUDIX"/>
    <property type="match status" value="1"/>
</dbReference>
<dbReference type="GO" id="GO:0009117">
    <property type="term" value="P:nucleotide metabolic process"/>
    <property type="evidence" value="ECO:0007669"/>
    <property type="project" value="UniProtKB-KW"/>
</dbReference>
<comment type="subcellular location">
    <subcellularLocation>
        <location evidence="2">Nucleus</location>
        <location evidence="2">Nucleolus</location>
    </subcellularLocation>
    <subcellularLocation>
        <location evidence="3">Nucleus</location>
        <location evidence="3">Nucleoplasm</location>
    </subcellularLocation>
</comment>
<evidence type="ECO:0000256" key="2">
    <source>
        <dbReference type="ARBA" id="ARBA00004604"/>
    </source>
</evidence>
<dbReference type="GO" id="GO:0006402">
    <property type="term" value="P:mRNA catabolic process"/>
    <property type="evidence" value="ECO:0007669"/>
    <property type="project" value="TreeGrafter"/>
</dbReference>
<evidence type="ECO:0000256" key="8">
    <source>
        <dbReference type="ARBA" id="ARBA00038899"/>
    </source>
</evidence>
<evidence type="ECO:0000256" key="10">
    <source>
        <dbReference type="ARBA" id="ARBA00041450"/>
    </source>
</evidence>
<evidence type="ECO:0000256" key="6">
    <source>
        <dbReference type="ARBA" id="ARBA00023242"/>
    </source>
</evidence>
<dbReference type="PANTHER" id="PTHR31699:SF5">
    <property type="entry name" value="U8 SNORNA-DECAPPING ENZYME"/>
    <property type="match status" value="1"/>
</dbReference>
<feature type="compositionally biased region" description="Basic and acidic residues" evidence="17">
    <location>
        <begin position="25"/>
        <end position="36"/>
    </location>
</feature>
<keyword evidence="6" id="KW-0539">Nucleus</keyword>
<dbReference type="InterPro" id="IPR054754">
    <property type="entry name" value="NudT16"/>
</dbReference>
<proteinExistence type="inferred from homology"/>
<dbReference type="Proteomes" id="UP000472261">
    <property type="component" value="Unplaced"/>
</dbReference>
<evidence type="ECO:0000313" key="20">
    <source>
        <dbReference type="Proteomes" id="UP000472261"/>
    </source>
</evidence>
<dbReference type="EC" id="3.6.1.64" evidence="8"/>